<protein>
    <submittedName>
        <fullName evidence="3">SURF1-like protein</fullName>
    </submittedName>
</protein>
<gene>
    <name evidence="1" type="ORF">SCUD_LOCUS4754</name>
</gene>
<reference evidence="1 2" key="2">
    <citation type="submission" date="2018-11" db="EMBL/GenBank/DDBJ databases">
        <authorList>
            <consortium name="Pathogen Informatics"/>
        </authorList>
    </citation>
    <scope>NUCLEOTIDE SEQUENCE [LARGE SCALE GENOMIC DNA]</scope>
    <source>
        <strain evidence="1">Dakar</strain>
        <strain evidence="2">Dakar, Senegal</strain>
    </source>
</reference>
<keyword evidence="2" id="KW-1185">Reference proteome</keyword>
<dbReference type="Proteomes" id="UP000279833">
    <property type="component" value="Unassembled WGS sequence"/>
</dbReference>
<organism evidence="3">
    <name type="scientific">Schistosoma curassoni</name>
    <dbReference type="NCBI Taxonomy" id="6186"/>
    <lineage>
        <taxon>Eukaryota</taxon>
        <taxon>Metazoa</taxon>
        <taxon>Spiralia</taxon>
        <taxon>Lophotrochozoa</taxon>
        <taxon>Platyhelminthes</taxon>
        <taxon>Trematoda</taxon>
        <taxon>Digenea</taxon>
        <taxon>Strigeidida</taxon>
        <taxon>Schistosomatoidea</taxon>
        <taxon>Schistosomatidae</taxon>
        <taxon>Schistosoma</taxon>
    </lineage>
</organism>
<dbReference type="WBParaSite" id="SCUD_0000475401-mRNA-1">
    <property type="protein sequence ID" value="SCUD_0000475401-mRNA-1"/>
    <property type="gene ID" value="SCUD_0000475401"/>
</dbReference>
<dbReference type="AlphaFoldDB" id="A0A183JPW7"/>
<sequence>VLLGTRQQGVPVILRELVLPGGLDPVSRGFTWLKRVEPGEELMYEQSGATKIPLPNARITEQNEIYVILGSWINSPAIVEKTTAYTDRLDSLHDMKTSPTSSSLNANRDLNHLQIIDSNNDEKPSIYFQPKVNYNNKQNQKKEQLFMTKLRFQKPLNKERHEGKYIVMTMSLSDVKSLEYIVIYVNIVQGKFKAFSSYNNRKVCRVKYS</sequence>
<name>A0A183JPW7_9TREM</name>
<accession>A0A183JPW7</accession>
<evidence type="ECO:0000313" key="1">
    <source>
        <dbReference type="EMBL" id="VDO90792.1"/>
    </source>
</evidence>
<dbReference type="STRING" id="6186.A0A183JPW7"/>
<reference evidence="3" key="1">
    <citation type="submission" date="2016-06" db="UniProtKB">
        <authorList>
            <consortium name="WormBaseParasite"/>
        </authorList>
    </citation>
    <scope>IDENTIFICATION</scope>
</reference>
<evidence type="ECO:0000313" key="2">
    <source>
        <dbReference type="Proteomes" id="UP000279833"/>
    </source>
</evidence>
<dbReference type="EMBL" id="UZAK01006719">
    <property type="protein sequence ID" value="VDO90792.1"/>
    <property type="molecule type" value="Genomic_DNA"/>
</dbReference>
<evidence type="ECO:0000313" key="3">
    <source>
        <dbReference type="WBParaSite" id="SCUD_0000475401-mRNA-1"/>
    </source>
</evidence>
<proteinExistence type="predicted"/>